<feature type="non-terminal residue" evidence="2">
    <location>
        <position position="1"/>
    </location>
</feature>
<gene>
    <name evidence="2" type="ORF">FPK63_27310</name>
</gene>
<feature type="non-terminal residue" evidence="2">
    <location>
        <position position="76"/>
    </location>
</feature>
<protein>
    <submittedName>
        <fullName evidence="2">MFS transporter</fullName>
    </submittedName>
</protein>
<keyword evidence="1" id="KW-0812">Transmembrane</keyword>
<reference evidence="2" key="1">
    <citation type="submission" date="2019-07" db="EMBL/GenBank/DDBJ databases">
        <title>Biological characteristics of mucoid Acinetobacter baumannii from a general hospital in China.</title>
        <authorList>
            <person name="Hua X."/>
            <person name="Yu Y."/>
        </authorList>
    </citation>
    <scope>NUCLEOTIDE SEQUENCE</scope>
    <source>
        <strain evidence="2">N8</strain>
    </source>
</reference>
<name>A0ABD5DX58_ACIBA</name>
<comment type="caution">
    <text evidence="2">The sequence shown here is derived from an EMBL/GenBank/DDBJ whole genome shotgun (WGS) entry which is preliminary data.</text>
</comment>
<evidence type="ECO:0000313" key="2">
    <source>
        <dbReference type="EMBL" id="MDR8434749.1"/>
    </source>
</evidence>
<feature type="transmembrane region" description="Helical" evidence="1">
    <location>
        <begin position="27"/>
        <end position="51"/>
    </location>
</feature>
<evidence type="ECO:0000256" key="1">
    <source>
        <dbReference type="SAM" id="Phobius"/>
    </source>
</evidence>
<sequence>VVAIGSIFTLARFSEAFVVLRAQQMEIPLYTIPLVMVAMNLVYSLTAYPFGKLSDSMSHSKLLQWGLLVLILADIV</sequence>
<keyword evidence="1" id="KW-1133">Transmembrane helix</keyword>
<proteinExistence type="predicted"/>
<accession>A0ABD5DX58</accession>
<dbReference type="EMBL" id="VMAF01001765">
    <property type="protein sequence ID" value="MDR8434749.1"/>
    <property type="molecule type" value="Genomic_DNA"/>
</dbReference>
<organism evidence="2">
    <name type="scientific">Acinetobacter baumannii</name>
    <dbReference type="NCBI Taxonomy" id="470"/>
    <lineage>
        <taxon>Bacteria</taxon>
        <taxon>Pseudomonadati</taxon>
        <taxon>Pseudomonadota</taxon>
        <taxon>Gammaproteobacteria</taxon>
        <taxon>Moraxellales</taxon>
        <taxon>Moraxellaceae</taxon>
        <taxon>Acinetobacter</taxon>
        <taxon>Acinetobacter calcoaceticus/baumannii complex</taxon>
    </lineage>
</organism>
<dbReference type="SUPFAM" id="SSF103473">
    <property type="entry name" value="MFS general substrate transporter"/>
    <property type="match status" value="1"/>
</dbReference>
<dbReference type="PANTHER" id="PTHR23518">
    <property type="entry name" value="C-METHYLTRANSFERASE"/>
    <property type="match status" value="1"/>
</dbReference>
<dbReference type="AlphaFoldDB" id="A0ABD5DX58"/>
<dbReference type="InterPro" id="IPR036259">
    <property type="entry name" value="MFS_trans_sf"/>
</dbReference>
<dbReference type="PANTHER" id="PTHR23518:SF2">
    <property type="entry name" value="MAJOR FACILITATOR SUPERFAMILY TRANSPORTER"/>
    <property type="match status" value="1"/>
</dbReference>
<keyword evidence="1" id="KW-0472">Membrane</keyword>